<dbReference type="InterPro" id="IPR051857">
    <property type="entry name" value="Asn_synthetase_domain"/>
</dbReference>
<evidence type="ECO:0000313" key="4">
    <source>
        <dbReference type="EMBL" id="JAP93069.1"/>
    </source>
</evidence>
<dbReference type="PANTHER" id="PTHR45937">
    <property type="entry name" value="ASPARAGINE SYNTHETASE DOMAIN-CONTAINING PROTEIN 1"/>
    <property type="match status" value="1"/>
</dbReference>
<dbReference type="AlphaFoldDB" id="A0A146KCH4"/>
<evidence type="ECO:0000256" key="2">
    <source>
        <dbReference type="ARBA" id="ARBA00022888"/>
    </source>
</evidence>
<dbReference type="Gene3D" id="3.40.50.620">
    <property type="entry name" value="HUPs"/>
    <property type="match status" value="1"/>
</dbReference>
<keyword evidence="1" id="KW-0028">Amino-acid biosynthesis</keyword>
<organism evidence="4">
    <name type="scientific">Trepomonas sp. PC1</name>
    <dbReference type="NCBI Taxonomy" id="1076344"/>
    <lineage>
        <taxon>Eukaryota</taxon>
        <taxon>Metamonada</taxon>
        <taxon>Diplomonadida</taxon>
        <taxon>Hexamitidae</taxon>
        <taxon>Hexamitinae</taxon>
        <taxon>Trepomonas</taxon>
    </lineage>
</organism>
<gene>
    <name evidence="4" type="ORF">TPC1_14779</name>
</gene>
<dbReference type="GO" id="GO:0006529">
    <property type="term" value="P:asparagine biosynthetic process"/>
    <property type="evidence" value="ECO:0007669"/>
    <property type="project" value="UniProtKB-KW"/>
</dbReference>
<feature type="non-terminal residue" evidence="4">
    <location>
        <position position="1"/>
    </location>
</feature>
<dbReference type="EMBL" id="GDID01003537">
    <property type="protein sequence ID" value="JAP93069.1"/>
    <property type="molecule type" value="Transcribed_RNA"/>
</dbReference>
<feature type="non-terminal residue" evidence="4">
    <location>
        <position position="200"/>
    </location>
</feature>
<keyword evidence="3" id="KW-0315">Glutamine amidotransferase</keyword>
<accession>A0A146KCH4</accession>
<keyword evidence="2" id="KW-0061">Asparagine biosynthesis</keyword>
<dbReference type="PANTHER" id="PTHR45937:SF1">
    <property type="entry name" value="ASPARAGINE SYNTHETASE DOMAIN-CONTAINING PROTEIN 1"/>
    <property type="match status" value="1"/>
</dbReference>
<reference evidence="4" key="1">
    <citation type="submission" date="2015-07" db="EMBL/GenBank/DDBJ databases">
        <title>Adaptation to a free-living lifestyle via gene acquisitions in the diplomonad Trepomonas sp. PC1.</title>
        <authorList>
            <person name="Xu F."/>
            <person name="Jerlstrom-Hultqvist J."/>
            <person name="Kolisko M."/>
            <person name="Simpson A.G.B."/>
            <person name="Roger A.J."/>
            <person name="Svard S.G."/>
            <person name="Andersson J.O."/>
        </authorList>
    </citation>
    <scope>NUCLEOTIDE SEQUENCE</scope>
    <source>
        <strain evidence="4">PC1</strain>
    </source>
</reference>
<sequence>LQIPFTAVSISFKVDAEDRFAVENLLQESNQILAESNLKKTFVHKYILVSQDRFLQTKTLLKNNIRNCRIMDLNLASVWFHSCFGQKEQLVISGLGPDEYCGCYARFKQQMTELEKKIRINEAINGINERNIQRDYQIGRLLKKRFAYPFLSYKVHQEFLYQQQTDLLQDKTIIRQELQKFGYSEKVWNRPKKAAQFGSG</sequence>
<evidence type="ECO:0000256" key="1">
    <source>
        <dbReference type="ARBA" id="ARBA00022605"/>
    </source>
</evidence>
<evidence type="ECO:0000256" key="3">
    <source>
        <dbReference type="ARBA" id="ARBA00022962"/>
    </source>
</evidence>
<proteinExistence type="predicted"/>
<protein>
    <submittedName>
        <fullName evidence="4">Asparagine synthase</fullName>
    </submittedName>
</protein>
<name>A0A146KCH4_9EUKA</name>
<dbReference type="InterPro" id="IPR014729">
    <property type="entry name" value="Rossmann-like_a/b/a_fold"/>
</dbReference>